<feature type="domain" description="Histidine kinase/HSP90-like ATPase" evidence="2">
    <location>
        <begin position="9"/>
        <end position="131"/>
    </location>
</feature>
<sequence length="137" mass="14962">MGDSLSISIPSKPEYVSVVRLTTSAIASRMGFNVEEIEDIKVAVAEACTNAIIHSNCKQDDNFNIHFGMDEKKIVIQVQDQGNGFYCEAVEEPDLTSPKEGGLGIFIIKSLMDEVVLESDIGKGTTIKMTKYLGDDI</sequence>
<accession>A0A1M6IZU4</accession>
<dbReference type="Proteomes" id="UP000184536">
    <property type="component" value="Unassembled WGS sequence"/>
</dbReference>
<evidence type="ECO:0000256" key="1">
    <source>
        <dbReference type="ARBA" id="ARBA00022527"/>
    </source>
</evidence>
<keyword evidence="3" id="KW-0808">Transferase</keyword>
<dbReference type="Pfam" id="PF13581">
    <property type="entry name" value="HATPase_c_2"/>
    <property type="match status" value="1"/>
</dbReference>
<dbReference type="PANTHER" id="PTHR35526:SF3">
    <property type="entry name" value="ANTI-SIGMA-F FACTOR RSBW"/>
    <property type="match status" value="1"/>
</dbReference>
<evidence type="ECO:0000313" key="3">
    <source>
        <dbReference type="EMBL" id="SHJ39986.1"/>
    </source>
</evidence>
<gene>
    <name evidence="3" type="ORF">SAMN02745975_02007</name>
</gene>
<dbReference type="AlphaFoldDB" id="A0A1M6IZU4"/>
<organism evidence="3 4">
    <name type="scientific">Geosporobacter subterraneus DSM 17957</name>
    <dbReference type="NCBI Taxonomy" id="1121919"/>
    <lineage>
        <taxon>Bacteria</taxon>
        <taxon>Bacillati</taxon>
        <taxon>Bacillota</taxon>
        <taxon>Clostridia</taxon>
        <taxon>Peptostreptococcales</taxon>
        <taxon>Thermotaleaceae</taxon>
        <taxon>Geosporobacter</taxon>
    </lineage>
</organism>
<dbReference type="InterPro" id="IPR036890">
    <property type="entry name" value="HATPase_C_sf"/>
</dbReference>
<dbReference type="STRING" id="1121919.SAMN02745975_02007"/>
<evidence type="ECO:0000313" key="4">
    <source>
        <dbReference type="Proteomes" id="UP000184536"/>
    </source>
</evidence>
<protein>
    <submittedName>
        <fullName evidence="3">Serine/threonine-protein kinase RsbW</fullName>
    </submittedName>
</protein>
<dbReference type="PANTHER" id="PTHR35526">
    <property type="entry name" value="ANTI-SIGMA-F FACTOR RSBW-RELATED"/>
    <property type="match status" value="1"/>
</dbReference>
<reference evidence="4" key="1">
    <citation type="submission" date="2016-11" db="EMBL/GenBank/DDBJ databases">
        <authorList>
            <person name="Varghese N."/>
            <person name="Submissions S."/>
        </authorList>
    </citation>
    <scope>NUCLEOTIDE SEQUENCE [LARGE SCALE GENOMIC DNA]</scope>
    <source>
        <strain evidence="4">DSM 17957</strain>
    </source>
</reference>
<dbReference type="CDD" id="cd16936">
    <property type="entry name" value="HATPase_RsbW-like"/>
    <property type="match status" value="1"/>
</dbReference>
<dbReference type="Gene3D" id="3.30.565.10">
    <property type="entry name" value="Histidine kinase-like ATPase, C-terminal domain"/>
    <property type="match status" value="1"/>
</dbReference>
<dbReference type="RefSeq" id="WP_242946280.1">
    <property type="nucleotide sequence ID" value="NZ_FQZV01000023.1"/>
</dbReference>
<evidence type="ECO:0000259" key="2">
    <source>
        <dbReference type="Pfam" id="PF13581"/>
    </source>
</evidence>
<keyword evidence="4" id="KW-1185">Reference proteome</keyword>
<dbReference type="InterPro" id="IPR003594">
    <property type="entry name" value="HATPase_dom"/>
</dbReference>
<dbReference type="SUPFAM" id="SSF55874">
    <property type="entry name" value="ATPase domain of HSP90 chaperone/DNA topoisomerase II/histidine kinase"/>
    <property type="match status" value="1"/>
</dbReference>
<keyword evidence="3" id="KW-0418">Kinase</keyword>
<keyword evidence="1" id="KW-0723">Serine/threonine-protein kinase</keyword>
<dbReference type="GO" id="GO:0004674">
    <property type="term" value="F:protein serine/threonine kinase activity"/>
    <property type="evidence" value="ECO:0007669"/>
    <property type="project" value="UniProtKB-KW"/>
</dbReference>
<dbReference type="EMBL" id="FQZV01000023">
    <property type="protein sequence ID" value="SHJ39986.1"/>
    <property type="molecule type" value="Genomic_DNA"/>
</dbReference>
<dbReference type="InterPro" id="IPR050267">
    <property type="entry name" value="Anti-sigma-factor_SerPK"/>
</dbReference>
<proteinExistence type="predicted"/>
<name>A0A1M6IZU4_9FIRM</name>